<name>A0A699KZL7_TANCI</name>
<feature type="non-terminal residue" evidence="2">
    <location>
        <position position="71"/>
    </location>
</feature>
<comment type="caution">
    <text evidence="2">The sequence shown here is derived from an EMBL/GenBank/DDBJ whole genome shotgun (WGS) entry which is preliminary data.</text>
</comment>
<feature type="region of interest" description="Disordered" evidence="1">
    <location>
        <begin position="1"/>
        <end position="21"/>
    </location>
</feature>
<organism evidence="2">
    <name type="scientific">Tanacetum cinerariifolium</name>
    <name type="common">Dalmatian daisy</name>
    <name type="synonym">Chrysanthemum cinerariifolium</name>
    <dbReference type="NCBI Taxonomy" id="118510"/>
    <lineage>
        <taxon>Eukaryota</taxon>
        <taxon>Viridiplantae</taxon>
        <taxon>Streptophyta</taxon>
        <taxon>Embryophyta</taxon>
        <taxon>Tracheophyta</taxon>
        <taxon>Spermatophyta</taxon>
        <taxon>Magnoliopsida</taxon>
        <taxon>eudicotyledons</taxon>
        <taxon>Gunneridae</taxon>
        <taxon>Pentapetalae</taxon>
        <taxon>asterids</taxon>
        <taxon>campanulids</taxon>
        <taxon>Asterales</taxon>
        <taxon>Asteraceae</taxon>
        <taxon>Asteroideae</taxon>
        <taxon>Anthemideae</taxon>
        <taxon>Anthemidinae</taxon>
        <taxon>Tanacetum</taxon>
    </lineage>
</organism>
<sequence>MTAPTRGITMGPVDSDSCGPDHSGKYVEILSLDMMNFFDLLLLELYFAAPSDLKRLMGRVAVMELSKKRIR</sequence>
<protein>
    <submittedName>
        <fullName evidence="2">Uncharacterized protein</fullName>
    </submittedName>
</protein>
<gene>
    <name evidence="2" type="ORF">Tci_690592</name>
</gene>
<dbReference type="AlphaFoldDB" id="A0A699KZL7"/>
<accession>A0A699KZL7</accession>
<proteinExistence type="predicted"/>
<evidence type="ECO:0000313" key="2">
    <source>
        <dbReference type="EMBL" id="GFB18621.1"/>
    </source>
</evidence>
<dbReference type="EMBL" id="BKCJ010570759">
    <property type="protein sequence ID" value="GFB18621.1"/>
    <property type="molecule type" value="Genomic_DNA"/>
</dbReference>
<evidence type="ECO:0000256" key="1">
    <source>
        <dbReference type="SAM" id="MobiDB-lite"/>
    </source>
</evidence>
<reference evidence="2" key="1">
    <citation type="journal article" date="2019" name="Sci. Rep.">
        <title>Draft genome of Tanacetum cinerariifolium, the natural source of mosquito coil.</title>
        <authorList>
            <person name="Yamashiro T."/>
            <person name="Shiraishi A."/>
            <person name="Satake H."/>
            <person name="Nakayama K."/>
        </authorList>
    </citation>
    <scope>NUCLEOTIDE SEQUENCE</scope>
</reference>